<proteinExistence type="predicted"/>
<evidence type="ECO:0000313" key="1">
    <source>
        <dbReference type="EMBL" id="EDY97283.1"/>
    </source>
</evidence>
<accession>B5CTY6</accession>
<protein>
    <submittedName>
        <fullName evidence="1">Uncharacterized protein</fullName>
    </submittedName>
</protein>
<reference evidence="1 2" key="2">
    <citation type="submission" date="2008-08" db="EMBL/GenBank/DDBJ databases">
        <authorList>
            <person name="Fulton L."/>
            <person name="Clifton S."/>
            <person name="Fulton B."/>
            <person name="Xu J."/>
            <person name="Minx P."/>
            <person name="Pepin K.H."/>
            <person name="Johnson M."/>
            <person name="Thiruvilangam P."/>
            <person name="Bhonagiri V."/>
            <person name="Nash W.E."/>
            <person name="Mardis E.R."/>
            <person name="Wilson R.K."/>
        </authorList>
    </citation>
    <scope>NUCLEOTIDE SEQUENCE [LARGE SCALE GENOMIC DNA]</scope>
    <source>
        <strain evidence="2">DSM 17135 / JCM 12973 / M2</strain>
    </source>
</reference>
<dbReference type="EMBL" id="ABQC02000002">
    <property type="protein sequence ID" value="EDY97283.1"/>
    <property type="molecule type" value="Genomic_DNA"/>
</dbReference>
<organism evidence="1 2">
    <name type="scientific">Phocaeicola plebeius (strain DSM 17135 / JCM 12973 / CCUG 54634 / M2)</name>
    <name type="common">Bacteroides plebeius</name>
    <dbReference type="NCBI Taxonomy" id="484018"/>
    <lineage>
        <taxon>Bacteria</taxon>
        <taxon>Pseudomonadati</taxon>
        <taxon>Bacteroidota</taxon>
        <taxon>Bacteroidia</taxon>
        <taxon>Bacteroidales</taxon>
        <taxon>Bacteroidaceae</taxon>
        <taxon>Phocaeicola</taxon>
    </lineage>
</organism>
<reference evidence="1 2" key="1">
    <citation type="submission" date="2008-08" db="EMBL/GenBank/DDBJ databases">
        <title>Draft genome sequence of Bacteroides plebeius (DSM 17135).</title>
        <authorList>
            <person name="Sudarsanam P."/>
            <person name="Ley R."/>
            <person name="Guruge J."/>
            <person name="Turnbaugh P.J."/>
            <person name="Mahowald M."/>
            <person name="Liep D."/>
            <person name="Gordon J."/>
        </authorList>
    </citation>
    <scope>NUCLEOTIDE SEQUENCE [LARGE SCALE GENOMIC DNA]</scope>
    <source>
        <strain evidence="2">DSM 17135 / JCM 12973 / M2</strain>
    </source>
</reference>
<dbReference type="HOGENOM" id="CLU_3265907_0_0_10"/>
<name>B5CTY6_PHOPM</name>
<evidence type="ECO:0000313" key="2">
    <source>
        <dbReference type="Proteomes" id="UP000003452"/>
    </source>
</evidence>
<dbReference type="Proteomes" id="UP000003452">
    <property type="component" value="Unassembled WGS sequence"/>
</dbReference>
<comment type="caution">
    <text evidence="1">The sequence shown here is derived from an EMBL/GenBank/DDBJ whole genome shotgun (WGS) entry which is preliminary data.</text>
</comment>
<dbReference type="AlphaFoldDB" id="B5CTY6"/>
<gene>
    <name evidence="1" type="ORF">BACPLE_00070</name>
</gene>
<sequence>MQVPIREYIVAALYADTLLPQNRLFFLPKANGLIAFSIRLL</sequence>